<sequence>MDGVRKMSERDQMEEVEKEGKKPLVVRRTLVEMNTEEIARMCASLSLTEREGPVRRLNVELKQAGVQLMSSRLVGKILANKQVNEEVFKSVITKNWQTKKDMEIELISRNTFAFHFSCQEDKIKMLKGGPWSFDDALMVLVEPGGKGDLKSMLFNKANFWVLIQNIPLMCMTKETGKFLGGIIGIVKEIDGRKSSVCMGKFLRVKVEIELDKPL</sequence>
<dbReference type="OrthoDB" id="2219495at2759"/>
<comment type="caution">
    <text evidence="2">The sequence shown here is derived from an EMBL/GenBank/DDBJ whole genome shotgun (WGS) entry which is preliminary data.</text>
</comment>
<dbReference type="EMBL" id="VAHF01000005">
    <property type="protein sequence ID" value="TXG61253.1"/>
    <property type="molecule type" value="Genomic_DNA"/>
</dbReference>
<evidence type="ECO:0000313" key="3">
    <source>
        <dbReference type="Proteomes" id="UP000323000"/>
    </source>
</evidence>
<protein>
    <recommendedName>
        <fullName evidence="1">DUF4283 domain-containing protein</fullName>
    </recommendedName>
</protein>
<dbReference type="AlphaFoldDB" id="A0A5C7HVV5"/>
<feature type="domain" description="DUF4283" evidence="1">
    <location>
        <begin position="72"/>
        <end position="140"/>
    </location>
</feature>
<dbReference type="InterPro" id="IPR025558">
    <property type="entry name" value="DUF4283"/>
</dbReference>
<name>A0A5C7HVV5_9ROSI</name>
<gene>
    <name evidence="2" type="ORF">EZV62_012616</name>
</gene>
<dbReference type="PANTHER" id="PTHR31286:SF167">
    <property type="entry name" value="OS09G0268800 PROTEIN"/>
    <property type="match status" value="1"/>
</dbReference>
<evidence type="ECO:0000313" key="2">
    <source>
        <dbReference type="EMBL" id="TXG61253.1"/>
    </source>
</evidence>
<organism evidence="2 3">
    <name type="scientific">Acer yangbiense</name>
    <dbReference type="NCBI Taxonomy" id="1000413"/>
    <lineage>
        <taxon>Eukaryota</taxon>
        <taxon>Viridiplantae</taxon>
        <taxon>Streptophyta</taxon>
        <taxon>Embryophyta</taxon>
        <taxon>Tracheophyta</taxon>
        <taxon>Spermatophyta</taxon>
        <taxon>Magnoliopsida</taxon>
        <taxon>eudicotyledons</taxon>
        <taxon>Gunneridae</taxon>
        <taxon>Pentapetalae</taxon>
        <taxon>rosids</taxon>
        <taxon>malvids</taxon>
        <taxon>Sapindales</taxon>
        <taxon>Sapindaceae</taxon>
        <taxon>Hippocastanoideae</taxon>
        <taxon>Acereae</taxon>
        <taxon>Acer</taxon>
    </lineage>
</organism>
<evidence type="ECO:0000259" key="1">
    <source>
        <dbReference type="Pfam" id="PF14111"/>
    </source>
</evidence>
<accession>A0A5C7HVV5</accession>
<dbReference type="PANTHER" id="PTHR31286">
    <property type="entry name" value="GLYCINE-RICH CELL WALL STRUCTURAL PROTEIN 1.8-LIKE"/>
    <property type="match status" value="1"/>
</dbReference>
<dbReference type="Pfam" id="PF14111">
    <property type="entry name" value="DUF4283"/>
    <property type="match status" value="1"/>
</dbReference>
<keyword evidence="3" id="KW-1185">Reference proteome</keyword>
<dbReference type="Proteomes" id="UP000323000">
    <property type="component" value="Chromosome 5"/>
</dbReference>
<proteinExistence type="predicted"/>
<reference evidence="3" key="1">
    <citation type="journal article" date="2019" name="Gigascience">
        <title>De novo genome assembly of the endangered Acer yangbiense, a plant species with extremely small populations endemic to Yunnan Province, China.</title>
        <authorList>
            <person name="Yang J."/>
            <person name="Wariss H.M."/>
            <person name="Tao L."/>
            <person name="Zhang R."/>
            <person name="Yun Q."/>
            <person name="Hollingsworth P."/>
            <person name="Dao Z."/>
            <person name="Luo G."/>
            <person name="Guo H."/>
            <person name="Ma Y."/>
            <person name="Sun W."/>
        </authorList>
    </citation>
    <scope>NUCLEOTIDE SEQUENCE [LARGE SCALE GENOMIC DNA]</scope>
    <source>
        <strain evidence="3">cv. Malutang</strain>
    </source>
</reference>
<dbReference type="InterPro" id="IPR040256">
    <property type="entry name" value="At4g02000-like"/>
</dbReference>